<organism evidence="1 2">
    <name type="scientific">Tetraparma gracilis</name>
    <dbReference type="NCBI Taxonomy" id="2962635"/>
    <lineage>
        <taxon>Eukaryota</taxon>
        <taxon>Sar</taxon>
        <taxon>Stramenopiles</taxon>
        <taxon>Ochrophyta</taxon>
        <taxon>Bolidophyceae</taxon>
        <taxon>Parmales</taxon>
        <taxon>Triparmaceae</taxon>
        <taxon>Tetraparma</taxon>
    </lineage>
</organism>
<keyword evidence="2" id="KW-1185">Reference proteome</keyword>
<dbReference type="Proteomes" id="UP001165060">
    <property type="component" value="Unassembled WGS sequence"/>
</dbReference>
<proteinExistence type="predicted"/>
<evidence type="ECO:0000313" key="1">
    <source>
        <dbReference type="EMBL" id="GMI25386.1"/>
    </source>
</evidence>
<evidence type="ECO:0000313" key="2">
    <source>
        <dbReference type="Proteomes" id="UP001165060"/>
    </source>
</evidence>
<gene>
    <name evidence="1" type="ORF">TeGR_g2056</name>
</gene>
<comment type="caution">
    <text evidence="1">The sequence shown here is derived from an EMBL/GenBank/DDBJ whole genome shotgun (WGS) entry which is preliminary data.</text>
</comment>
<sequence length="380" mass="41023">MAPLSYSAIPDGSSSPAPAPASWPKLLCLLPLAAVAIPLFTMFPSSSSASLTTTLSSPLDSLCTGGHYSKTTLKEAATYPFIALFPDAKGAKKFEGSDVIYDNGYFYAIADSLWSILSVDSSLKLYESSNSMIGDPFREEDESGYEAIFKVDDIFYVVRESIADVDSAGDYHAIVEELAITPDGTDYEIVAQCPSEFSFTGDSKGFEGAVGLKSADGTLYMLGLCEGNHCAEGKKGKDKGNGKVVVLKKAMGDEGCSWEPVRTMDIPKSANFQDYSAISVSDTGKVAITSQEESAVWIGHLGGYEGGELDVDAAEFVDEKSKVLNFPRDGECRMIFCNIEGIHWIGDDQLVAVSDKMKNRGKQDFRCFDKDQSLHVFAMP</sequence>
<protein>
    <submittedName>
        <fullName evidence="1">Uncharacterized protein</fullName>
    </submittedName>
</protein>
<name>A0ABQ6MFH2_9STRA</name>
<dbReference type="EMBL" id="BRYB01001420">
    <property type="protein sequence ID" value="GMI25386.1"/>
    <property type="molecule type" value="Genomic_DNA"/>
</dbReference>
<reference evidence="1 2" key="1">
    <citation type="journal article" date="2023" name="Commun. Biol.">
        <title>Genome analysis of Parmales, the sister group of diatoms, reveals the evolutionary specialization of diatoms from phago-mixotrophs to photoautotrophs.</title>
        <authorList>
            <person name="Ban H."/>
            <person name="Sato S."/>
            <person name="Yoshikawa S."/>
            <person name="Yamada K."/>
            <person name="Nakamura Y."/>
            <person name="Ichinomiya M."/>
            <person name="Sato N."/>
            <person name="Blanc-Mathieu R."/>
            <person name="Endo H."/>
            <person name="Kuwata A."/>
            <person name="Ogata H."/>
        </authorList>
    </citation>
    <scope>NUCLEOTIDE SEQUENCE [LARGE SCALE GENOMIC DNA]</scope>
</reference>
<accession>A0ABQ6MFH2</accession>